<gene>
    <name evidence="2" type="ORF">KV113_09290</name>
</gene>
<evidence type="ECO:0000313" key="2">
    <source>
        <dbReference type="EMBL" id="MEB3031750.1"/>
    </source>
</evidence>
<dbReference type="Pfam" id="PF19876">
    <property type="entry name" value="DUF6349"/>
    <property type="match status" value="1"/>
</dbReference>
<evidence type="ECO:0000313" key="3">
    <source>
        <dbReference type="Proteomes" id="UP001298593"/>
    </source>
</evidence>
<sequence length="213" mass="23497">MTMQLDLFAEAEAEERKNRFDAAPSIFDMEQRGYFTRLAEFAHWQAEYDNFDSISRSHAWHESLRIEGRVPTPQCRPVTLAASLGCGHYGTDYRDCQCVGRGGSVHRGACTGCSWEGPVRGCENRAAEDAQDHSWPSWRDLPVVPRPPAAGTSKAQQMTMQRWIDATAAACPTGWLVSGGPILTSRGSSTGTRHVENATPYGGYDMCVEGTYD</sequence>
<reference evidence="2 3" key="1">
    <citation type="submission" date="2023-12" db="EMBL/GenBank/DDBJ databases">
        <title>Description of new species of Mycobacterium terrae complex isolated from sewage at the Sao Paulo Zoological Park Foundation in Brazil.</title>
        <authorList>
            <person name="Romagnoli C.L."/>
            <person name="Conceicao E.C."/>
            <person name="Machado E."/>
            <person name="Barreto L.B.P.F."/>
            <person name="Sharma A."/>
            <person name="Silva N.M."/>
            <person name="Marques L.E."/>
            <person name="Juliana M.A."/>
            <person name="Lourenco M.C.S."/>
            <person name="Digiampietri L.A."/>
            <person name="Suffys P.N."/>
            <person name="Viana-Niero C."/>
        </authorList>
    </citation>
    <scope>NUCLEOTIDE SEQUENCE [LARGE SCALE GENOMIC DNA]</scope>
    <source>
        <strain evidence="2 3">MYC340</strain>
    </source>
</reference>
<feature type="region of interest" description="Disordered" evidence="1">
    <location>
        <begin position="131"/>
        <end position="151"/>
    </location>
</feature>
<name>A0ABU5XUZ0_9MYCO</name>
<comment type="caution">
    <text evidence="2">The sequence shown here is derived from an EMBL/GenBank/DDBJ whole genome shotgun (WGS) entry which is preliminary data.</text>
</comment>
<protein>
    <submittedName>
        <fullName evidence="2">DUF6349 family protein</fullName>
    </submittedName>
</protein>
<dbReference type="RefSeq" id="WP_329779908.1">
    <property type="nucleotide sequence ID" value="NZ_JAYJJU010000007.1"/>
</dbReference>
<organism evidence="2 3">
    <name type="scientific">[Mycobacterium] nativiensis</name>
    <dbReference type="NCBI Taxonomy" id="2855503"/>
    <lineage>
        <taxon>Bacteria</taxon>
        <taxon>Bacillati</taxon>
        <taxon>Actinomycetota</taxon>
        <taxon>Actinomycetes</taxon>
        <taxon>Mycobacteriales</taxon>
        <taxon>Mycobacteriaceae</taxon>
        <taxon>Mycolicibacter</taxon>
    </lineage>
</organism>
<evidence type="ECO:0000256" key="1">
    <source>
        <dbReference type="SAM" id="MobiDB-lite"/>
    </source>
</evidence>
<accession>A0ABU5XUZ0</accession>
<proteinExistence type="predicted"/>
<dbReference type="Proteomes" id="UP001298593">
    <property type="component" value="Unassembled WGS sequence"/>
</dbReference>
<dbReference type="EMBL" id="JAYJJU010000007">
    <property type="protein sequence ID" value="MEB3031750.1"/>
    <property type="molecule type" value="Genomic_DNA"/>
</dbReference>
<dbReference type="InterPro" id="IPR045930">
    <property type="entry name" value="DUF6349"/>
</dbReference>
<keyword evidence="3" id="KW-1185">Reference proteome</keyword>